<feature type="region of interest" description="Disordered" evidence="1">
    <location>
        <begin position="41"/>
        <end position="60"/>
    </location>
</feature>
<dbReference type="AlphaFoldDB" id="A0A9D2EGS0"/>
<proteinExistence type="predicted"/>
<comment type="caution">
    <text evidence="3">The sequence shown here is derived from an EMBL/GenBank/DDBJ whole genome shotgun (WGS) entry which is preliminary data.</text>
</comment>
<evidence type="ECO:0000256" key="1">
    <source>
        <dbReference type="SAM" id="MobiDB-lite"/>
    </source>
</evidence>
<gene>
    <name evidence="3" type="ORF">H9815_13460</name>
</gene>
<evidence type="ECO:0000313" key="3">
    <source>
        <dbReference type="EMBL" id="HIZ36776.1"/>
    </source>
</evidence>
<accession>A0A9D2EGS0</accession>
<reference evidence="3" key="1">
    <citation type="journal article" date="2021" name="PeerJ">
        <title>Extensive microbial diversity within the chicken gut microbiome revealed by metagenomics and culture.</title>
        <authorList>
            <person name="Gilroy R."/>
            <person name="Ravi A."/>
            <person name="Getino M."/>
            <person name="Pursley I."/>
            <person name="Horton D.L."/>
            <person name="Alikhan N.F."/>
            <person name="Baker D."/>
            <person name="Gharbi K."/>
            <person name="Hall N."/>
            <person name="Watson M."/>
            <person name="Adriaenssens E.M."/>
            <person name="Foster-Nyarko E."/>
            <person name="Jarju S."/>
            <person name="Secka A."/>
            <person name="Antonio M."/>
            <person name="Oren A."/>
            <person name="Chaudhuri R.R."/>
            <person name="La Ragione R."/>
            <person name="Hildebrand F."/>
            <person name="Pallen M.J."/>
        </authorList>
    </citation>
    <scope>NUCLEOTIDE SEQUENCE</scope>
    <source>
        <strain evidence="3">ChiGjej4B4-7305</strain>
    </source>
</reference>
<protein>
    <submittedName>
        <fullName evidence="3">Ribbon-helix-helix domain-containing protein</fullName>
    </submittedName>
</protein>
<dbReference type="Pfam" id="PF01402">
    <property type="entry name" value="RHH_1"/>
    <property type="match status" value="1"/>
</dbReference>
<dbReference type="Proteomes" id="UP000824037">
    <property type="component" value="Unassembled WGS sequence"/>
</dbReference>
<dbReference type="GO" id="GO:0006355">
    <property type="term" value="P:regulation of DNA-templated transcription"/>
    <property type="evidence" value="ECO:0007669"/>
    <property type="project" value="InterPro"/>
</dbReference>
<feature type="domain" description="Ribbon-helix-helix protein CopG" evidence="2">
    <location>
        <begin position="1"/>
        <end position="39"/>
    </location>
</feature>
<evidence type="ECO:0000259" key="2">
    <source>
        <dbReference type="Pfam" id="PF01402"/>
    </source>
</evidence>
<name>A0A9D2EGS0_9MICO</name>
<dbReference type="InterPro" id="IPR002145">
    <property type="entry name" value="CopG"/>
</dbReference>
<sequence>MRTTVTLDEDVVKALEQLRRDEGLATSAALNRLVRRGLAAASETKAPFRQRTSDLGRPRVPLDNIGEALEILEGESHG</sequence>
<reference evidence="3" key="2">
    <citation type="submission" date="2021-04" db="EMBL/GenBank/DDBJ databases">
        <authorList>
            <person name="Gilroy R."/>
        </authorList>
    </citation>
    <scope>NUCLEOTIDE SEQUENCE</scope>
    <source>
        <strain evidence="3">ChiGjej4B4-7305</strain>
    </source>
</reference>
<evidence type="ECO:0000313" key="4">
    <source>
        <dbReference type="Proteomes" id="UP000824037"/>
    </source>
</evidence>
<dbReference type="EMBL" id="DXBY01000230">
    <property type="protein sequence ID" value="HIZ36776.1"/>
    <property type="molecule type" value="Genomic_DNA"/>
</dbReference>
<dbReference type="CDD" id="cd21631">
    <property type="entry name" value="RHH_CopG_NikR-like"/>
    <property type="match status" value="1"/>
</dbReference>
<organism evidence="3 4">
    <name type="scientific">Candidatus Ruania gallistercoris</name>
    <dbReference type="NCBI Taxonomy" id="2838746"/>
    <lineage>
        <taxon>Bacteria</taxon>
        <taxon>Bacillati</taxon>
        <taxon>Actinomycetota</taxon>
        <taxon>Actinomycetes</taxon>
        <taxon>Micrococcales</taxon>
        <taxon>Ruaniaceae</taxon>
        <taxon>Ruania</taxon>
    </lineage>
</organism>